<feature type="transmembrane region" description="Helical" evidence="2">
    <location>
        <begin position="72"/>
        <end position="99"/>
    </location>
</feature>
<feature type="region of interest" description="Disordered" evidence="1">
    <location>
        <begin position="142"/>
        <end position="187"/>
    </location>
</feature>
<evidence type="ECO:0000313" key="3">
    <source>
        <dbReference type="EMBL" id="CAK9033548.1"/>
    </source>
</evidence>
<keyword evidence="2" id="KW-0812">Transmembrane</keyword>
<comment type="caution">
    <text evidence="3">The sequence shown here is derived from an EMBL/GenBank/DDBJ whole genome shotgun (WGS) entry which is preliminary data.</text>
</comment>
<keyword evidence="2" id="KW-1133">Transmembrane helix</keyword>
<dbReference type="Proteomes" id="UP001642464">
    <property type="component" value="Unassembled WGS sequence"/>
</dbReference>
<evidence type="ECO:0000256" key="2">
    <source>
        <dbReference type="SAM" id="Phobius"/>
    </source>
</evidence>
<organism evidence="3 4">
    <name type="scientific">Durusdinium trenchii</name>
    <dbReference type="NCBI Taxonomy" id="1381693"/>
    <lineage>
        <taxon>Eukaryota</taxon>
        <taxon>Sar</taxon>
        <taxon>Alveolata</taxon>
        <taxon>Dinophyceae</taxon>
        <taxon>Suessiales</taxon>
        <taxon>Symbiodiniaceae</taxon>
        <taxon>Durusdinium</taxon>
    </lineage>
</organism>
<feature type="region of interest" description="Disordered" evidence="1">
    <location>
        <begin position="109"/>
        <end position="130"/>
    </location>
</feature>
<name>A0ABP0L3N8_9DINO</name>
<protein>
    <submittedName>
        <fullName evidence="3">Uncharacterized protein</fullName>
    </submittedName>
</protein>
<keyword evidence="4" id="KW-1185">Reference proteome</keyword>
<evidence type="ECO:0000313" key="4">
    <source>
        <dbReference type="Proteomes" id="UP001642464"/>
    </source>
</evidence>
<reference evidence="3 4" key="1">
    <citation type="submission" date="2024-02" db="EMBL/GenBank/DDBJ databases">
        <authorList>
            <person name="Chen Y."/>
            <person name="Shah S."/>
            <person name="Dougan E. K."/>
            <person name="Thang M."/>
            <person name="Chan C."/>
        </authorList>
    </citation>
    <scope>NUCLEOTIDE SEQUENCE [LARGE SCALE GENOMIC DNA]</scope>
</reference>
<accession>A0ABP0L3N8</accession>
<dbReference type="EMBL" id="CAXAMM010014358">
    <property type="protein sequence ID" value="CAK9033548.1"/>
    <property type="molecule type" value="Genomic_DNA"/>
</dbReference>
<gene>
    <name evidence="3" type="ORF">SCF082_LOCUS20534</name>
</gene>
<sequence>MAPRVSQRRWQMAFFGLALGKSIAFLSPRMRPALLASALGNVAAVAKATSAGFLLPETKLPTWTPPWASLPAMVQCLVLSVGIFLGLLGLVAAVLPVFFGQGLFGQELPKAPEPEPEPPKPEMRLGVTDELFDPQKRRQRVFQTEAAAAATADQRVEEAAEAVEAATAEEPSGEQRGSAWERLKEGL</sequence>
<evidence type="ECO:0000256" key="1">
    <source>
        <dbReference type="SAM" id="MobiDB-lite"/>
    </source>
</evidence>
<feature type="compositionally biased region" description="Basic and acidic residues" evidence="1">
    <location>
        <begin position="110"/>
        <end position="123"/>
    </location>
</feature>
<proteinExistence type="predicted"/>
<keyword evidence="2" id="KW-0472">Membrane</keyword>